<dbReference type="Pfam" id="PF07729">
    <property type="entry name" value="FCD"/>
    <property type="match status" value="1"/>
</dbReference>
<dbReference type="SMART" id="SM00895">
    <property type="entry name" value="FCD"/>
    <property type="match status" value="1"/>
</dbReference>
<dbReference type="AlphaFoldDB" id="A0A3P3QGW3"/>
<dbReference type="Gene3D" id="1.10.10.10">
    <property type="entry name" value="Winged helix-like DNA-binding domain superfamily/Winged helix DNA-binding domain"/>
    <property type="match status" value="1"/>
</dbReference>
<keyword evidence="1" id="KW-0805">Transcription regulation</keyword>
<dbReference type="Gene3D" id="1.20.120.530">
    <property type="entry name" value="GntR ligand-binding domain-like"/>
    <property type="match status" value="1"/>
</dbReference>
<comment type="caution">
    <text evidence="5">The sequence shown here is derived from an EMBL/GenBank/DDBJ whole genome shotgun (WGS) entry which is preliminary data.</text>
</comment>
<keyword evidence="6" id="KW-1185">Reference proteome</keyword>
<evidence type="ECO:0000313" key="5">
    <source>
        <dbReference type="EMBL" id="RRJ20331.1"/>
    </source>
</evidence>
<dbReference type="InterPro" id="IPR000524">
    <property type="entry name" value="Tscrpt_reg_HTH_GntR"/>
</dbReference>
<protein>
    <submittedName>
        <fullName evidence="5">GntR family transcriptional regulator</fullName>
    </submittedName>
</protein>
<dbReference type="GO" id="GO:0003677">
    <property type="term" value="F:DNA binding"/>
    <property type="evidence" value="ECO:0007669"/>
    <property type="project" value="UniProtKB-KW"/>
</dbReference>
<feature type="domain" description="HTH gntR-type" evidence="4">
    <location>
        <begin position="1"/>
        <end position="67"/>
    </location>
</feature>
<dbReference type="Pfam" id="PF00392">
    <property type="entry name" value="GntR"/>
    <property type="match status" value="1"/>
</dbReference>
<dbReference type="RefSeq" id="WP_046519400.1">
    <property type="nucleotide sequence ID" value="NZ_LAVS01000011.1"/>
</dbReference>
<evidence type="ECO:0000313" key="6">
    <source>
        <dbReference type="Proteomes" id="UP000276260"/>
    </source>
</evidence>
<gene>
    <name evidence="5" type="ORF">EIK76_12470</name>
</gene>
<dbReference type="SUPFAM" id="SSF48008">
    <property type="entry name" value="GntR ligand-binding domain-like"/>
    <property type="match status" value="1"/>
</dbReference>
<evidence type="ECO:0000259" key="4">
    <source>
        <dbReference type="PROSITE" id="PS50949"/>
    </source>
</evidence>
<sequence length="211" mass="24230">MTKASLYQQLKQDIRQGVWPAGTVLNQQKLSEYYQVSRIPVRDALQQLKAEALLVMAGKASLMVPPLTAAEAEELYQIRLQLEPMALRRAFPQLSFALLGQAEDLLQRIEQDQHLSAADRGALNWQFHLMLYQASHCPHLLRLLHSLHQQVERYLGFQEISLNYADTSHQEHWQLLELLRSQQLDAAVTLLQQHIQQAGELLVTHLRQLST</sequence>
<dbReference type="SMART" id="SM00345">
    <property type="entry name" value="HTH_GNTR"/>
    <property type="match status" value="1"/>
</dbReference>
<dbReference type="PANTHER" id="PTHR43537:SF41">
    <property type="entry name" value="TRANSCRIPTIONAL REGULATORY PROTEIN"/>
    <property type="match status" value="1"/>
</dbReference>
<evidence type="ECO:0000256" key="3">
    <source>
        <dbReference type="ARBA" id="ARBA00023163"/>
    </source>
</evidence>
<proteinExistence type="predicted"/>
<name>A0A3P3QGW3_9GAMM</name>
<dbReference type="InterPro" id="IPR036390">
    <property type="entry name" value="WH_DNA-bd_sf"/>
</dbReference>
<dbReference type="EMBL" id="RRCF01000003">
    <property type="protein sequence ID" value="RRJ20331.1"/>
    <property type="molecule type" value="Genomic_DNA"/>
</dbReference>
<dbReference type="OrthoDB" id="9799812at2"/>
<reference evidence="5 6" key="1">
    <citation type="submission" date="2018-11" db="EMBL/GenBank/DDBJ databases">
        <title>Draft genome analysis of Rheinheimera mesophila isolated from an industrial waste site.</title>
        <authorList>
            <person name="Yu Q."/>
            <person name="Qi Y."/>
            <person name="Zhang H."/>
            <person name="Lu Y."/>
            <person name="Pu J."/>
        </authorList>
    </citation>
    <scope>NUCLEOTIDE SEQUENCE [LARGE SCALE GENOMIC DNA]</scope>
    <source>
        <strain evidence="5 6">IITR13</strain>
    </source>
</reference>
<dbReference type="SUPFAM" id="SSF46785">
    <property type="entry name" value="Winged helix' DNA-binding domain"/>
    <property type="match status" value="1"/>
</dbReference>
<evidence type="ECO:0000256" key="1">
    <source>
        <dbReference type="ARBA" id="ARBA00023015"/>
    </source>
</evidence>
<accession>A0A3P3QGW3</accession>
<dbReference type="Proteomes" id="UP000276260">
    <property type="component" value="Unassembled WGS sequence"/>
</dbReference>
<keyword evidence="2" id="KW-0238">DNA-binding</keyword>
<dbReference type="InterPro" id="IPR011711">
    <property type="entry name" value="GntR_C"/>
</dbReference>
<keyword evidence="3" id="KW-0804">Transcription</keyword>
<organism evidence="5 6">
    <name type="scientific">Rheinheimera mesophila</name>
    <dbReference type="NCBI Taxonomy" id="1547515"/>
    <lineage>
        <taxon>Bacteria</taxon>
        <taxon>Pseudomonadati</taxon>
        <taxon>Pseudomonadota</taxon>
        <taxon>Gammaproteobacteria</taxon>
        <taxon>Chromatiales</taxon>
        <taxon>Chromatiaceae</taxon>
        <taxon>Rheinheimera</taxon>
    </lineage>
</organism>
<dbReference type="InterPro" id="IPR008920">
    <property type="entry name" value="TF_FadR/GntR_C"/>
</dbReference>
<dbReference type="PROSITE" id="PS50949">
    <property type="entry name" value="HTH_GNTR"/>
    <property type="match status" value="1"/>
</dbReference>
<dbReference type="PANTHER" id="PTHR43537">
    <property type="entry name" value="TRANSCRIPTIONAL REGULATOR, GNTR FAMILY"/>
    <property type="match status" value="1"/>
</dbReference>
<evidence type="ECO:0000256" key="2">
    <source>
        <dbReference type="ARBA" id="ARBA00023125"/>
    </source>
</evidence>
<dbReference type="InterPro" id="IPR036388">
    <property type="entry name" value="WH-like_DNA-bd_sf"/>
</dbReference>
<dbReference type="GO" id="GO:0003700">
    <property type="term" value="F:DNA-binding transcription factor activity"/>
    <property type="evidence" value="ECO:0007669"/>
    <property type="project" value="InterPro"/>
</dbReference>